<evidence type="ECO:0000256" key="3">
    <source>
        <dbReference type="ARBA" id="ARBA00022857"/>
    </source>
</evidence>
<dbReference type="Gene3D" id="3.30.1130.10">
    <property type="match status" value="2"/>
</dbReference>
<dbReference type="NCBIfam" id="TIGR03138">
    <property type="entry name" value="QueF"/>
    <property type="match status" value="1"/>
</dbReference>
<evidence type="ECO:0000259" key="6">
    <source>
        <dbReference type="Pfam" id="PF14819"/>
    </source>
</evidence>
<keyword evidence="1 5" id="KW-0963">Cytoplasm</keyword>
<feature type="domain" description="NADPH-dependent 7-cyano-7-deazaguanine reductase N-terminal" evidence="6">
    <location>
        <begin position="21"/>
        <end position="130"/>
    </location>
</feature>
<keyword evidence="4 5" id="KW-0560">Oxidoreductase</keyword>
<dbReference type="PIRSF" id="PIRSF004750">
    <property type="entry name" value="Nitrile_oxidored_YqcD_prd"/>
    <property type="match status" value="1"/>
</dbReference>
<dbReference type="UniPathway" id="UPA00392"/>
<dbReference type="EMBL" id="LDOV01000012">
    <property type="protein sequence ID" value="KLV01514.1"/>
    <property type="molecule type" value="Genomic_DNA"/>
</dbReference>
<dbReference type="Pfam" id="PF14489">
    <property type="entry name" value="QueF"/>
    <property type="match status" value="1"/>
</dbReference>
<dbReference type="EC" id="1.7.1.13" evidence="5"/>
<keyword evidence="2 5" id="KW-0671">Queuosine biosynthesis</keyword>
<feature type="binding site" evidence="5">
    <location>
        <begin position="228"/>
        <end position="229"/>
    </location>
    <ligand>
        <name>substrate</name>
    </ligand>
</feature>
<dbReference type="AlphaFoldDB" id="A0A0J1GQ06"/>
<feature type="active site" description="Thioimide intermediate" evidence="5">
    <location>
        <position position="189"/>
    </location>
</feature>
<dbReference type="OrthoDB" id="9789995at2"/>
<comment type="caution">
    <text evidence="7">The sequence shown here is derived from an EMBL/GenBank/DDBJ whole genome shotgun (WGS) entry which is preliminary data.</text>
</comment>
<dbReference type="Proteomes" id="UP000036426">
    <property type="component" value="Unassembled WGS sequence"/>
</dbReference>
<protein>
    <recommendedName>
        <fullName evidence="5">NADPH-dependent 7-cyano-7-deazaguanine reductase</fullName>
        <ecNumber evidence="5">1.7.1.13</ecNumber>
    </recommendedName>
    <alternativeName>
        <fullName evidence="5">7-cyano-7-carbaguanine reductase</fullName>
    </alternativeName>
    <alternativeName>
        <fullName evidence="5">NADPH-dependent nitrile oxidoreductase</fullName>
    </alternativeName>
    <alternativeName>
        <fullName evidence="5">PreQ(0) reductase</fullName>
    </alternativeName>
</protein>
<dbReference type="GO" id="GO:0033739">
    <property type="term" value="F:preQ1 synthase activity"/>
    <property type="evidence" value="ECO:0007669"/>
    <property type="project" value="UniProtKB-UniRule"/>
</dbReference>
<dbReference type="HAMAP" id="MF_00817">
    <property type="entry name" value="QueF_type2"/>
    <property type="match status" value="1"/>
</dbReference>
<dbReference type="Pfam" id="PF14819">
    <property type="entry name" value="QueF_N"/>
    <property type="match status" value="1"/>
</dbReference>
<comment type="pathway">
    <text evidence="5">tRNA modification; tRNA-queuosine biosynthesis.</text>
</comment>
<dbReference type="RefSeq" id="WP_047873808.1">
    <property type="nucleotide sequence ID" value="NZ_BMYC01000019.1"/>
</dbReference>
<dbReference type="InterPro" id="IPR016428">
    <property type="entry name" value="QueF_type2"/>
</dbReference>
<accession>A0A0J1GQ06</accession>
<feature type="binding site" evidence="5">
    <location>
        <begin position="89"/>
        <end position="90"/>
    </location>
    <ligand>
        <name>NADPH</name>
        <dbReference type="ChEBI" id="CHEBI:57783"/>
    </ligand>
</feature>
<feature type="binding site" evidence="5">
    <location>
        <begin position="87"/>
        <end position="89"/>
    </location>
    <ligand>
        <name>substrate</name>
    </ligand>
</feature>
<dbReference type="PANTHER" id="PTHR34354:SF1">
    <property type="entry name" value="NADPH-DEPENDENT 7-CYANO-7-DEAZAGUANINE REDUCTASE"/>
    <property type="match status" value="1"/>
</dbReference>
<comment type="function">
    <text evidence="5">Catalyzes the NADPH-dependent reduction of 7-cyano-7-deazaguanine (preQ0) to 7-aminomethyl-7-deazaguanine (preQ1).</text>
</comment>
<evidence type="ECO:0000313" key="8">
    <source>
        <dbReference type="Proteomes" id="UP000036426"/>
    </source>
</evidence>
<dbReference type="InterPro" id="IPR043133">
    <property type="entry name" value="GTP-CH-I_C/QueF"/>
</dbReference>
<comment type="similarity">
    <text evidence="5">Belongs to the GTP cyclohydrolase I family. QueF type 2 subfamily.</text>
</comment>
<evidence type="ECO:0000313" key="7">
    <source>
        <dbReference type="EMBL" id="KLV01514.1"/>
    </source>
</evidence>
<reference evidence="7 8" key="1">
    <citation type="submission" date="2015-05" db="EMBL/GenBank/DDBJ databases">
        <title>Photobacterium galathea sp. nov.</title>
        <authorList>
            <person name="Machado H."/>
            <person name="Gram L."/>
        </authorList>
    </citation>
    <scope>NUCLEOTIDE SEQUENCE [LARGE SCALE GENOMIC DNA]</scope>
    <source>
        <strain evidence="7 8">DSM 25995</strain>
    </source>
</reference>
<proteinExistence type="inferred from homology"/>
<dbReference type="SUPFAM" id="SSF55620">
    <property type="entry name" value="Tetrahydrobiopterin biosynthesis enzymes-like"/>
    <property type="match status" value="1"/>
</dbReference>
<organism evidence="7 8">
    <name type="scientific">Photobacterium aphoticum</name>
    <dbReference type="NCBI Taxonomy" id="754436"/>
    <lineage>
        <taxon>Bacteria</taxon>
        <taxon>Pseudomonadati</taxon>
        <taxon>Pseudomonadota</taxon>
        <taxon>Gammaproteobacteria</taxon>
        <taxon>Vibrionales</taxon>
        <taxon>Vibrionaceae</taxon>
        <taxon>Photobacterium</taxon>
    </lineage>
</organism>
<dbReference type="PANTHER" id="PTHR34354">
    <property type="entry name" value="NADPH-DEPENDENT 7-CYANO-7-DEAZAGUANINE REDUCTASE"/>
    <property type="match status" value="1"/>
</dbReference>
<feature type="active site" description="Proton donor" evidence="5">
    <location>
        <position position="196"/>
    </location>
</feature>
<name>A0A0J1GQ06_9GAMM</name>
<dbReference type="GO" id="GO:0008616">
    <property type="term" value="P:tRNA queuosine(34) biosynthetic process"/>
    <property type="evidence" value="ECO:0007669"/>
    <property type="project" value="UniProtKB-UniRule"/>
</dbReference>
<evidence type="ECO:0000256" key="5">
    <source>
        <dbReference type="HAMAP-Rule" id="MF_00817"/>
    </source>
</evidence>
<dbReference type="PATRIC" id="fig|754436.4.peg.1619"/>
<dbReference type="InterPro" id="IPR050084">
    <property type="entry name" value="NADPH_dep_7-cyano-7-deazaG_red"/>
</dbReference>
<comment type="catalytic activity">
    <reaction evidence="5">
        <text>7-aminomethyl-7-carbaguanine + 2 NADP(+) = 7-cyano-7-carbaguanine + 2 NADPH + 3 H(+)</text>
        <dbReference type="Rhea" id="RHEA:13409"/>
        <dbReference type="ChEBI" id="CHEBI:15378"/>
        <dbReference type="ChEBI" id="CHEBI:45075"/>
        <dbReference type="ChEBI" id="CHEBI:57783"/>
        <dbReference type="ChEBI" id="CHEBI:58349"/>
        <dbReference type="ChEBI" id="CHEBI:58703"/>
        <dbReference type="EC" id="1.7.1.13"/>
    </reaction>
</comment>
<dbReference type="InterPro" id="IPR029139">
    <property type="entry name" value="QueF_N"/>
</dbReference>
<evidence type="ECO:0000256" key="4">
    <source>
        <dbReference type="ARBA" id="ARBA00023002"/>
    </source>
</evidence>
<gene>
    <name evidence="5 7" type="primary">queF</name>
    <name evidence="7" type="ORF">ABT58_07615</name>
</gene>
<dbReference type="GO" id="GO:0005737">
    <property type="term" value="C:cytoplasm"/>
    <property type="evidence" value="ECO:0007669"/>
    <property type="project" value="UniProtKB-SubCell"/>
</dbReference>
<keyword evidence="8" id="KW-1185">Reference proteome</keyword>
<keyword evidence="3 5" id="KW-0521">NADP</keyword>
<sequence>MSKYQDAKELAGLTLGKTTEYKDQYDPSLLQPVPRSLNRDDLALGDTLPFTGYDIWTLYELSWLNGKGLPQVAIGEVRLPASSPNLIESKSFKLYLNSFNQTQFDSWQQVADLLQKDLSHCAGADVDVTIQPLSDFTGEEIVNFSGACIDDQDIEITDYGFNPAYLEGAAEHGEHVTEELNSHLLKSNCLITSQPDWGSVRISYTGKQIDREKLLRYIVSFRNHNEFHEQCVERIFTDIMKYCQPELLTVYARYTRRGGLDINPYRTNMGKTPSNNFRMARQ</sequence>
<feature type="binding site" evidence="5">
    <location>
        <begin position="257"/>
        <end position="258"/>
    </location>
    <ligand>
        <name>NADPH</name>
        <dbReference type="ChEBI" id="CHEBI:57783"/>
    </ligand>
</feature>
<evidence type="ECO:0000256" key="2">
    <source>
        <dbReference type="ARBA" id="ARBA00022785"/>
    </source>
</evidence>
<evidence type="ECO:0000256" key="1">
    <source>
        <dbReference type="ARBA" id="ARBA00022490"/>
    </source>
</evidence>
<dbReference type="InterPro" id="IPR029500">
    <property type="entry name" value="QueF"/>
</dbReference>
<comment type="subunit">
    <text evidence="5">Homodimer.</text>
</comment>
<comment type="subcellular location">
    <subcellularLocation>
        <location evidence="5">Cytoplasm</location>
    </subcellularLocation>
</comment>